<keyword evidence="3" id="KW-0560">Oxidoreductase</keyword>
<reference evidence="8" key="1">
    <citation type="submission" date="2025-08" db="UniProtKB">
        <authorList>
            <consortium name="RefSeq"/>
        </authorList>
    </citation>
    <scope>IDENTIFICATION</scope>
    <source>
        <tissue evidence="8">Whole insect</tissue>
    </source>
</reference>
<evidence type="ECO:0000256" key="4">
    <source>
        <dbReference type="PIRSR" id="PIRSR000097-1"/>
    </source>
</evidence>
<dbReference type="SUPFAM" id="SSF51430">
    <property type="entry name" value="NAD(P)-linked oxidoreductase"/>
    <property type="match status" value="1"/>
</dbReference>
<dbReference type="GO" id="GO:0016491">
    <property type="term" value="F:oxidoreductase activity"/>
    <property type="evidence" value="ECO:0007669"/>
    <property type="project" value="UniProtKB-KW"/>
</dbReference>
<dbReference type="PROSITE" id="PS00062">
    <property type="entry name" value="ALDOKETO_REDUCTASE_2"/>
    <property type="match status" value="1"/>
</dbReference>
<evidence type="ECO:0000313" key="8">
    <source>
        <dbReference type="RefSeq" id="XP_028146747.1"/>
    </source>
</evidence>
<evidence type="ECO:0000256" key="6">
    <source>
        <dbReference type="PIRSR" id="PIRSR000097-3"/>
    </source>
</evidence>
<proteinExistence type="inferred from homology"/>
<protein>
    <submittedName>
        <fullName evidence="8">Aldo-keto reductase family 1 member A1-like</fullName>
    </submittedName>
</protein>
<organism evidence="8">
    <name type="scientific">Diabrotica virgifera virgifera</name>
    <name type="common">western corn rootworm</name>
    <dbReference type="NCBI Taxonomy" id="50390"/>
    <lineage>
        <taxon>Eukaryota</taxon>
        <taxon>Metazoa</taxon>
        <taxon>Ecdysozoa</taxon>
        <taxon>Arthropoda</taxon>
        <taxon>Hexapoda</taxon>
        <taxon>Insecta</taxon>
        <taxon>Pterygota</taxon>
        <taxon>Neoptera</taxon>
        <taxon>Endopterygota</taxon>
        <taxon>Coleoptera</taxon>
        <taxon>Polyphaga</taxon>
        <taxon>Cucujiformia</taxon>
        <taxon>Chrysomeloidea</taxon>
        <taxon>Chrysomelidae</taxon>
        <taxon>Galerucinae</taxon>
        <taxon>Diabroticina</taxon>
        <taxon>Diabroticites</taxon>
        <taxon>Diabrotica</taxon>
    </lineage>
</organism>
<sequence length="325" mass="36648">MATKAFKKMIGGQKMPAIGLGTWMSTDEQELEDALNAALDAGYRHFDTATVYGNEAIIGKVLNKWFSSGKIKREDLFITTKLPLCGGHPDRVEMFIKQSLEDLKLDYLDLYLIHFPVTSNYIGVPVTPPDQFKLEPVDHLSLWQKMEEQVDAGRTKSIGVSNFTQKQVERILKSCRIQPSCLQVELHVYLQQKDLVNFALKKDMVVVGYSPLGNPGYNKFLASLGVDGKELPNLLQHPVVKGLAEKYSKSTGQILIRFLIERGIVPIPKSVNPKRVIENINVFDFNLEDDDIKQLENLDVGEEARVCDFGFFPLLKESPEFPFGK</sequence>
<comment type="similarity">
    <text evidence="1">Belongs to the aldo/keto reductase family.</text>
</comment>
<name>A0A6P7GLD8_DIAVI</name>
<evidence type="ECO:0000256" key="5">
    <source>
        <dbReference type="PIRSR" id="PIRSR000097-2"/>
    </source>
</evidence>
<dbReference type="FunCoup" id="A0A6P7GLD8">
    <property type="interactions" value="364"/>
</dbReference>
<feature type="active site" description="Proton donor" evidence="4">
    <location>
        <position position="52"/>
    </location>
</feature>
<dbReference type="PROSITE" id="PS00798">
    <property type="entry name" value="ALDOKETO_REDUCTASE_1"/>
    <property type="match status" value="1"/>
</dbReference>
<accession>A0A6P7GLD8</accession>
<evidence type="ECO:0000256" key="1">
    <source>
        <dbReference type="ARBA" id="ARBA00007905"/>
    </source>
</evidence>
<evidence type="ECO:0000256" key="2">
    <source>
        <dbReference type="ARBA" id="ARBA00022857"/>
    </source>
</evidence>
<dbReference type="PANTHER" id="PTHR11732">
    <property type="entry name" value="ALDO/KETO REDUCTASE"/>
    <property type="match status" value="1"/>
</dbReference>
<dbReference type="InterPro" id="IPR020471">
    <property type="entry name" value="AKR"/>
</dbReference>
<dbReference type="InterPro" id="IPR018170">
    <property type="entry name" value="Aldo/ket_reductase_CS"/>
</dbReference>
<dbReference type="Gene3D" id="3.20.20.100">
    <property type="entry name" value="NADP-dependent oxidoreductase domain"/>
    <property type="match status" value="1"/>
</dbReference>
<keyword evidence="2" id="KW-0521">NADP</keyword>
<evidence type="ECO:0000259" key="7">
    <source>
        <dbReference type="Pfam" id="PF00248"/>
    </source>
</evidence>
<dbReference type="PIRSF" id="PIRSF000097">
    <property type="entry name" value="AKR"/>
    <property type="match status" value="1"/>
</dbReference>
<dbReference type="PRINTS" id="PR00069">
    <property type="entry name" value="ALDKETRDTASE"/>
</dbReference>
<dbReference type="AlphaFoldDB" id="A0A6P7GLD8"/>
<feature type="site" description="Lowers pKa of active site Tyr" evidence="6">
    <location>
        <position position="81"/>
    </location>
</feature>
<dbReference type="Pfam" id="PF00248">
    <property type="entry name" value="Aldo_ket_red"/>
    <property type="match status" value="1"/>
</dbReference>
<dbReference type="FunFam" id="3.20.20.100:FF:000006">
    <property type="entry name" value="Aldo-keto reductase family 1 member A1"/>
    <property type="match status" value="1"/>
</dbReference>
<dbReference type="InParanoid" id="A0A6P7GLD8"/>
<dbReference type="InterPro" id="IPR036812">
    <property type="entry name" value="NAD(P)_OxRdtase_dom_sf"/>
</dbReference>
<dbReference type="InterPro" id="IPR023210">
    <property type="entry name" value="NADP_OxRdtase_dom"/>
</dbReference>
<gene>
    <name evidence="8" type="primary">LOC114340230</name>
</gene>
<evidence type="ECO:0000256" key="3">
    <source>
        <dbReference type="ARBA" id="ARBA00023002"/>
    </source>
</evidence>
<feature type="domain" description="NADP-dependent oxidoreductase" evidence="7">
    <location>
        <begin position="18"/>
        <end position="298"/>
    </location>
</feature>
<feature type="binding site" evidence="5">
    <location>
        <position position="114"/>
    </location>
    <ligand>
        <name>substrate</name>
    </ligand>
</feature>
<dbReference type="RefSeq" id="XP_028146747.1">
    <property type="nucleotide sequence ID" value="XM_028290946.1"/>
</dbReference>